<dbReference type="Pfam" id="PF25019">
    <property type="entry name" value="LRR_R13L1-DRL21"/>
    <property type="match status" value="1"/>
</dbReference>
<dbReference type="SUPFAM" id="SSF52058">
    <property type="entry name" value="L domain-like"/>
    <property type="match status" value="2"/>
</dbReference>
<reference evidence="6" key="3">
    <citation type="submission" date="2018-08" db="UniProtKB">
        <authorList>
            <consortium name="EnsemblPlants"/>
        </authorList>
    </citation>
    <scope>IDENTIFICATION</scope>
    <source>
        <strain evidence="6">cv. Bd21</strain>
    </source>
</reference>
<dbReference type="FunCoup" id="I1II37">
    <property type="interactions" value="249"/>
</dbReference>
<dbReference type="KEGG" id="bdi:100845717"/>
<reference evidence="5" key="2">
    <citation type="submission" date="2017-06" db="EMBL/GenBank/DDBJ databases">
        <title>WGS assembly of Brachypodium distachyon.</title>
        <authorList>
            <consortium name="The International Brachypodium Initiative"/>
            <person name="Lucas S."/>
            <person name="Harmon-Smith M."/>
            <person name="Lail K."/>
            <person name="Tice H."/>
            <person name="Grimwood J."/>
            <person name="Bruce D."/>
            <person name="Barry K."/>
            <person name="Shu S."/>
            <person name="Lindquist E."/>
            <person name="Wang M."/>
            <person name="Pitluck S."/>
            <person name="Vogel J.P."/>
            <person name="Garvin D.F."/>
            <person name="Mockler T.C."/>
            <person name="Schmutz J."/>
            <person name="Rokhsar D."/>
            <person name="Bevan M.W."/>
        </authorList>
    </citation>
    <scope>NUCLEOTIDE SEQUENCE</scope>
    <source>
        <strain evidence="5">Bd21</strain>
    </source>
</reference>
<evidence type="ECO:0000256" key="2">
    <source>
        <dbReference type="ARBA" id="ARBA00022821"/>
    </source>
</evidence>
<dbReference type="Pfam" id="PF00931">
    <property type="entry name" value="NB-ARC"/>
    <property type="match status" value="1"/>
</dbReference>
<evidence type="ECO:0000256" key="1">
    <source>
        <dbReference type="ARBA" id="ARBA00022614"/>
    </source>
</evidence>
<dbReference type="InterPro" id="IPR036388">
    <property type="entry name" value="WH-like_DNA-bd_sf"/>
</dbReference>
<name>I1II37_BRADI</name>
<dbReference type="Gene3D" id="3.80.10.10">
    <property type="entry name" value="Ribonuclease Inhibitor"/>
    <property type="match status" value="2"/>
</dbReference>
<dbReference type="AlphaFoldDB" id="I1II37"/>
<organism evidence="5">
    <name type="scientific">Brachypodium distachyon</name>
    <name type="common">Purple false brome</name>
    <name type="synonym">Trachynia distachya</name>
    <dbReference type="NCBI Taxonomy" id="15368"/>
    <lineage>
        <taxon>Eukaryota</taxon>
        <taxon>Viridiplantae</taxon>
        <taxon>Streptophyta</taxon>
        <taxon>Embryophyta</taxon>
        <taxon>Tracheophyta</taxon>
        <taxon>Spermatophyta</taxon>
        <taxon>Magnoliopsida</taxon>
        <taxon>Liliopsida</taxon>
        <taxon>Poales</taxon>
        <taxon>Poaceae</taxon>
        <taxon>BOP clade</taxon>
        <taxon>Pooideae</taxon>
        <taxon>Stipodae</taxon>
        <taxon>Brachypodieae</taxon>
        <taxon>Brachypodium</taxon>
    </lineage>
</organism>
<dbReference type="InterPro" id="IPR002182">
    <property type="entry name" value="NB-ARC"/>
</dbReference>
<keyword evidence="7" id="KW-1185">Reference proteome</keyword>
<sequence length="1272" mass="144362">MEEEHLNLGKSTVAQAILLLDKAFSYLGGRSGYSEEEKAKLSQDLHTIHRGYGEKPLPRCPGPKVWHFRRLVEYVEDAIDDIEYKYLSHRLEEEVRHPISKFVKTKIFNKVARVAVRSSNLQQLRSAIRALDYFASGYAENIALDSSGASQQPSLQRQRATGDVFGRDKEKEQIVHWVTQVASSSPISCFAIVGMAGMGKTALAQLVHEDSRVSVNFDYVVWVPQAVDLGAEAITTEILRSIGFPARSRIDSMQYYLAEKLRGKKILLILDDVWEDESTEKWANLVSPLRSAMRGSKILLTTRMQSVADMAADVVGGEAEFLTLDELDEHSNFLLFKSELTPHIKFEDHADLLLVGEQIAQKFGGCPILTLAITSQLKDNILASYWRTILHEEMHNITGMHGILMRGILQVLQLSYDRLPRQLKACFKYCGIFPNGYRFSKEELVNMWVCSGLIPFVSSKPGDIGLPFASPKPGDSGFPRTENFSLPNPEDVGQQCFRVLTRKSFFCRVLGRDPSNGDQKEYYVLHRIMHYFAEFVSQGECARINGYFRNYFMESSIRLEIQHLSIDHFSNITEHNIKYLIGTFWRLRTLIIRSETCLDQQTEVLLEKWLGKLAGLRLLYLDVPSLSHALVGVSNLTQLRYLFLFSCDGYHIQKAFKLYHLQVFKLNYLTGKEAGFHGIYNLHSLRCLHVPDNMLSNIHDVGRLTSLQELRGFDVMEIGGHRLNALSNLTKLEKLSLKNLQNVRNSEEAMEVKLKEKQCIRFLSLSWNKYSNDPENLSSRVLDSLEPNKEIQHLHINGYNGVLLPQWIEKSLPINLVLLELEYCMKWKTLPSLKDLNSLKYLKLEHLSQLEYIGEEEHFGTSESEDALLPPFLNTLIVRSCPSLKNLPAIPCTLEQLIIKHVGLEVLPRMHQRYTGSLTFDNWESASASSVKSDLAFLHIESCARLTTLDEGFLKQQEHLQSLATLIIRHCQRLCHLPKKGFTELPRLNILEMVGCPILRDAKTEGSVLPVSLTNLDINPCGDIEVSVLMSLQNLTFLRRLSLFSCSNLEKLPSENVFATLNNLYDVSIARCKNLLSLGALGIVATLRVLSILCCDKLHFSYSQQAGCSFKLLKLEIDRQALLLVEPIKSLRYIEELQICDDNAMKSLPGEWLLQNAVSLHSIEIGVAESLCSLPSQMIYLESLQSLHIERAPLIQSLPQMPMSLRKLTIWGCDRMFLKRYEKDVGLDWGRIAHIPDVDMKAYSEGMSCGGDQTQEFNNSTSNPCCEFVVVD</sequence>
<dbReference type="Gene3D" id="3.40.50.300">
    <property type="entry name" value="P-loop containing nucleotide triphosphate hydrolases"/>
    <property type="match status" value="1"/>
</dbReference>
<dbReference type="PANTHER" id="PTHR36766:SF64">
    <property type="entry name" value="OS12G0206100 PROTEIN"/>
    <property type="match status" value="1"/>
</dbReference>
<dbReference type="Proteomes" id="UP000008810">
    <property type="component" value="Chromosome 4"/>
</dbReference>
<dbReference type="HOGENOM" id="CLU_000837_8_8_1"/>
<accession>I1II37</accession>
<dbReference type="EMBL" id="CM000883">
    <property type="protein sequence ID" value="KQJ86585.1"/>
    <property type="molecule type" value="Genomic_DNA"/>
</dbReference>
<proteinExistence type="predicted"/>
<protein>
    <submittedName>
        <fullName evidence="5 6">Uncharacterized protein</fullName>
    </submittedName>
</protein>
<gene>
    <name evidence="6" type="primary">LOC100845717</name>
    <name evidence="5" type="ORF">BRADI_4g06470v3</name>
</gene>
<dbReference type="EnsemblPlants" id="KQJ86585">
    <property type="protein sequence ID" value="KQJ86585"/>
    <property type="gene ID" value="BRADI_4g06470v3"/>
</dbReference>
<dbReference type="InterPro" id="IPR032675">
    <property type="entry name" value="LRR_dom_sf"/>
</dbReference>
<dbReference type="OrthoDB" id="605690at2759"/>
<dbReference type="OMA" id="ANMWISS"/>
<dbReference type="PRINTS" id="PR00364">
    <property type="entry name" value="DISEASERSIST"/>
</dbReference>
<keyword evidence="2" id="KW-0611">Plant defense</keyword>
<reference evidence="5 6" key="1">
    <citation type="journal article" date="2010" name="Nature">
        <title>Genome sequencing and analysis of the model grass Brachypodium distachyon.</title>
        <authorList>
            <consortium name="International Brachypodium Initiative"/>
        </authorList>
    </citation>
    <scope>NUCLEOTIDE SEQUENCE [LARGE SCALE GENOMIC DNA]</scope>
    <source>
        <strain evidence="5 6">Bd21</strain>
    </source>
</reference>
<dbReference type="GO" id="GO:0098542">
    <property type="term" value="P:defense response to other organism"/>
    <property type="evidence" value="ECO:0000318"/>
    <property type="project" value="GO_Central"/>
</dbReference>
<dbReference type="InterPro" id="IPR027417">
    <property type="entry name" value="P-loop_NTPase"/>
</dbReference>
<dbReference type="STRING" id="15368.I1II37"/>
<dbReference type="SUPFAM" id="SSF52540">
    <property type="entry name" value="P-loop containing nucleoside triphosphate hydrolases"/>
    <property type="match status" value="1"/>
</dbReference>
<keyword evidence="1" id="KW-0433">Leucine-rich repeat</keyword>
<evidence type="ECO:0000259" key="3">
    <source>
        <dbReference type="Pfam" id="PF00931"/>
    </source>
</evidence>
<dbReference type="GO" id="GO:0043531">
    <property type="term" value="F:ADP binding"/>
    <property type="evidence" value="ECO:0007669"/>
    <property type="project" value="InterPro"/>
</dbReference>
<evidence type="ECO:0000313" key="6">
    <source>
        <dbReference type="EnsemblPlants" id="KQJ86585"/>
    </source>
</evidence>
<evidence type="ECO:0000313" key="7">
    <source>
        <dbReference type="Proteomes" id="UP000008810"/>
    </source>
</evidence>
<evidence type="ECO:0000313" key="5">
    <source>
        <dbReference type="EMBL" id="KQJ86585.1"/>
    </source>
</evidence>
<feature type="domain" description="NB-ARC" evidence="3">
    <location>
        <begin position="169"/>
        <end position="325"/>
    </location>
</feature>
<dbReference type="eggNOG" id="KOG4658">
    <property type="taxonomic scope" value="Eukaryota"/>
</dbReference>
<feature type="domain" description="R13L1/DRL21-like LRR repeat region" evidence="4">
    <location>
        <begin position="723"/>
        <end position="846"/>
    </location>
</feature>
<dbReference type="InterPro" id="IPR056789">
    <property type="entry name" value="LRR_R13L1-DRL21"/>
</dbReference>
<dbReference type="Gene3D" id="1.10.10.10">
    <property type="entry name" value="Winged helix-like DNA-binding domain superfamily/Winged helix DNA-binding domain"/>
    <property type="match status" value="1"/>
</dbReference>
<dbReference type="RefSeq" id="XP_003575483.1">
    <property type="nucleotide sequence ID" value="XM_003575435.4"/>
</dbReference>
<evidence type="ECO:0000259" key="4">
    <source>
        <dbReference type="Pfam" id="PF25019"/>
    </source>
</evidence>
<dbReference type="GeneID" id="100845717"/>
<dbReference type="Gramene" id="KQJ86585">
    <property type="protein sequence ID" value="KQJ86585"/>
    <property type="gene ID" value="BRADI_4g06470v3"/>
</dbReference>
<dbReference type="PANTHER" id="PTHR36766">
    <property type="entry name" value="PLANT BROAD-SPECTRUM MILDEW RESISTANCE PROTEIN RPW8"/>
    <property type="match status" value="1"/>
</dbReference>